<gene>
    <name evidence="3" type="ORF">SMTD_LOCUS14536</name>
</gene>
<keyword evidence="1" id="KW-0175">Coiled coil</keyword>
<feature type="coiled-coil region" evidence="1">
    <location>
        <begin position="205"/>
        <end position="269"/>
    </location>
</feature>
<dbReference type="Proteomes" id="UP000269396">
    <property type="component" value="Unassembled WGS sequence"/>
</dbReference>
<evidence type="ECO:0000313" key="4">
    <source>
        <dbReference type="Proteomes" id="UP000269396"/>
    </source>
</evidence>
<evidence type="ECO:0000313" key="3">
    <source>
        <dbReference type="EMBL" id="VDP66180.1"/>
    </source>
</evidence>
<feature type="region of interest" description="Disordered" evidence="2">
    <location>
        <begin position="112"/>
        <end position="134"/>
    </location>
</feature>
<protein>
    <submittedName>
        <fullName evidence="3">Uncharacterized protein</fullName>
    </submittedName>
</protein>
<reference evidence="3 4" key="1">
    <citation type="submission" date="2018-11" db="EMBL/GenBank/DDBJ databases">
        <authorList>
            <consortium name="Pathogen Informatics"/>
        </authorList>
    </citation>
    <scope>NUCLEOTIDE SEQUENCE [LARGE SCALE GENOMIC DNA]</scope>
    <source>
        <strain>Denwood</strain>
        <strain evidence="4">Zambia</strain>
    </source>
</reference>
<proteinExistence type="predicted"/>
<organism evidence="3 4">
    <name type="scientific">Schistosoma mattheei</name>
    <dbReference type="NCBI Taxonomy" id="31246"/>
    <lineage>
        <taxon>Eukaryota</taxon>
        <taxon>Metazoa</taxon>
        <taxon>Spiralia</taxon>
        <taxon>Lophotrochozoa</taxon>
        <taxon>Platyhelminthes</taxon>
        <taxon>Trematoda</taxon>
        <taxon>Digenea</taxon>
        <taxon>Strigeidida</taxon>
        <taxon>Schistosomatoidea</taxon>
        <taxon>Schistosomatidae</taxon>
        <taxon>Schistosoma</taxon>
    </lineage>
</organism>
<evidence type="ECO:0000256" key="1">
    <source>
        <dbReference type="SAM" id="Coils"/>
    </source>
</evidence>
<keyword evidence="4" id="KW-1185">Reference proteome</keyword>
<sequence length="299" mass="34782">MKKEMEAAYLDEIEQLRSVITRLQQEKTSISTPRVDDNSLLLYNLEGRVEKSEEKVALLTKELDLAKKREADLLEQLNSFVNKVDSISECSITVSEPHSSLVEEINRLKEELSSKETSNRLEQSKLTRQIQESEDDRQNLQDYIIELDRQLKDCRLELNDTQAQLEALQIQSNSTESTRGNSVFSEIEDRRIRAEQIVIKQGEQINELKLRLRQTETDAKRKLTESVQKLETRYRDRDTNFIDELVAERERLVNENTKLSYQVQHLEELQLDQERGALKISKAFNLEGNSQEGVISNLE</sequence>
<feature type="compositionally biased region" description="Basic and acidic residues" evidence="2">
    <location>
        <begin position="112"/>
        <end position="125"/>
    </location>
</feature>
<accession>A0A3P8FJP0</accession>
<dbReference type="EMBL" id="UZAL01034753">
    <property type="protein sequence ID" value="VDP66180.1"/>
    <property type="molecule type" value="Genomic_DNA"/>
</dbReference>
<dbReference type="AlphaFoldDB" id="A0A3P8FJP0"/>
<name>A0A3P8FJP0_9TREM</name>
<evidence type="ECO:0000256" key="2">
    <source>
        <dbReference type="SAM" id="MobiDB-lite"/>
    </source>
</evidence>